<dbReference type="Pfam" id="PF00249">
    <property type="entry name" value="Myb_DNA-binding"/>
    <property type="match status" value="1"/>
</dbReference>
<dbReference type="SUPFAM" id="SSF46689">
    <property type="entry name" value="Homeodomain-like"/>
    <property type="match status" value="1"/>
</dbReference>
<dbReference type="EMBL" id="JAATIQ010000428">
    <property type="protein sequence ID" value="KAF4356521.1"/>
    <property type="molecule type" value="Genomic_DNA"/>
</dbReference>
<accession>A0A7J6EDW8</accession>
<dbReference type="InterPro" id="IPR032451">
    <property type="entry name" value="SMARCC_C"/>
</dbReference>
<dbReference type="InterPro" id="IPR017884">
    <property type="entry name" value="SANT_dom"/>
</dbReference>
<dbReference type="Gene3D" id="1.10.10.60">
    <property type="entry name" value="Homeodomain-like"/>
    <property type="match status" value="1"/>
</dbReference>
<dbReference type="CDD" id="cd00167">
    <property type="entry name" value="SANT"/>
    <property type="match status" value="1"/>
</dbReference>
<feature type="compositionally biased region" description="Basic and acidic residues" evidence="6">
    <location>
        <begin position="288"/>
        <end position="304"/>
    </location>
</feature>
<reference evidence="9 10" key="1">
    <citation type="journal article" date="2020" name="bioRxiv">
        <title>Sequence and annotation of 42 cannabis genomes reveals extensive copy number variation in cannabinoid synthesis and pathogen resistance genes.</title>
        <authorList>
            <person name="Mckernan K.J."/>
            <person name="Helbert Y."/>
            <person name="Kane L.T."/>
            <person name="Ebling H."/>
            <person name="Zhang L."/>
            <person name="Liu B."/>
            <person name="Eaton Z."/>
            <person name="Mclaughlin S."/>
            <person name="Kingan S."/>
            <person name="Baybayan P."/>
            <person name="Concepcion G."/>
            <person name="Jordan M."/>
            <person name="Riva A."/>
            <person name="Barbazuk W."/>
            <person name="Harkins T."/>
        </authorList>
    </citation>
    <scope>NUCLEOTIDE SEQUENCE [LARGE SCALE GENOMIC DNA]</scope>
    <source>
        <strain evidence="10">cv. Jamaican Lion 4</strain>
        <tissue evidence="9">Leaf</tissue>
    </source>
</reference>
<dbReference type="PANTHER" id="PTHR12802">
    <property type="entry name" value="SWI/SNF COMPLEX-RELATED"/>
    <property type="match status" value="1"/>
</dbReference>
<dbReference type="PROSITE" id="PS50090">
    <property type="entry name" value="MYB_LIKE"/>
    <property type="match status" value="1"/>
</dbReference>
<dbReference type="InterPro" id="IPR001005">
    <property type="entry name" value="SANT/Myb"/>
</dbReference>
<protein>
    <submittedName>
        <fullName evidence="9">Uncharacterized protein</fullName>
    </submittedName>
</protein>
<evidence type="ECO:0000259" key="7">
    <source>
        <dbReference type="PROSITE" id="PS50090"/>
    </source>
</evidence>
<organism evidence="9 10">
    <name type="scientific">Cannabis sativa</name>
    <name type="common">Hemp</name>
    <name type="synonym">Marijuana</name>
    <dbReference type="NCBI Taxonomy" id="3483"/>
    <lineage>
        <taxon>Eukaryota</taxon>
        <taxon>Viridiplantae</taxon>
        <taxon>Streptophyta</taxon>
        <taxon>Embryophyta</taxon>
        <taxon>Tracheophyta</taxon>
        <taxon>Spermatophyta</taxon>
        <taxon>Magnoliopsida</taxon>
        <taxon>eudicotyledons</taxon>
        <taxon>Gunneridae</taxon>
        <taxon>Pentapetalae</taxon>
        <taxon>rosids</taxon>
        <taxon>fabids</taxon>
        <taxon>Rosales</taxon>
        <taxon>Cannabaceae</taxon>
        <taxon>Cannabis</taxon>
    </lineage>
</organism>
<evidence type="ECO:0000313" key="9">
    <source>
        <dbReference type="EMBL" id="KAF4356521.1"/>
    </source>
</evidence>
<comment type="caution">
    <text evidence="9">The sequence shown here is derived from an EMBL/GenBank/DDBJ whole genome shotgun (WGS) entry which is preliminary data.</text>
</comment>
<evidence type="ECO:0000256" key="3">
    <source>
        <dbReference type="ARBA" id="ARBA00023125"/>
    </source>
</evidence>
<dbReference type="InterPro" id="IPR009057">
    <property type="entry name" value="Homeodomain-like_sf"/>
</dbReference>
<dbReference type="PROSITE" id="PS51293">
    <property type="entry name" value="SANT"/>
    <property type="match status" value="1"/>
</dbReference>
<evidence type="ECO:0000256" key="2">
    <source>
        <dbReference type="ARBA" id="ARBA00023015"/>
    </source>
</evidence>
<dbReference type="PANTHER" id="PTHR12802:SF61">
    <property type="entry name" value="SWI_SNF COMPLEX SUBUNIT SWI3C"/>
    <property type="match status" value="1"/>
</dbReference>
<gene>
    <name evidence="9" type="ORF">G4B88_001069</name>
</gene>
<keyword evidence="1" id="KW-0217">Developmental protein</keyword>
<feature type="non-terminal residue" evidence="9">
    <location>
        <position position="1"/>
    </location>
</feature>
<feature type="region of interest" description="Disordered" evidence="6">
    <location>
        <begin position="281"/>
        <end position="309"/>
    </location>
</feature>
<feature type="domain" description="Myb-like" evidence="7">
    <location>
        <begin position="127"/>
        <end position="169"/>
    </location>
</feature>
<feature type="domain" description="SANT" evidence="8">
    <location>
        <begin position="122"/>
        <end position="173"/>
    </location>
</feature>
<sequence>MGEFTCCCGSSGDCGGGSAMKGLSGVFVEGELTKVGVSGVVAVENSSEAICRKLSSKILSEAAVYYIAFEAGDKILQMPINGLHVQVDIMLCSNCFYDGRSVIGHSSLDFTRMDSAKGFGDLYGEIWTDQETLLLLEAVEMYNENWKLIADHVGAKSKTQCILHFLRLPVKDGLVDSIEVPRNLISSSISNEVVHGGANSIGSCNQDVDYKSRFPFADSGNPVMSLVAFLASSVCPRVAAACAHASLAALSEDCSLYASENLLQKQGLRQSSRMNSEIFQGQTANSVHHKENKSTIIGSRRENEAGATPLSAENVKAAAQAGLAAASTKAKLFADHEEREIQRLSANVIKHQ</sequence>
<keyword evidence="2" id="KW-0805">Transcription regulation</keyword>
<dbReference type="GO" id="GO:0003677">
    <property type="term" value="F:DNA binding"/>
    <property type="evidence" value="ECO:0007669"/>
    <property type="project" value="UniProtKB-KW"/>
</dbReference>
<dbReference type="GO" id="GO:0005634">
    <property type="term" value="C:nucleus"/>
    <property type="evidence" value="ECO:0007669"/>
    <property type="project" value="UniProtKB-ARBA"/>
</dbReference>
<evidence type="ECO:0000256" key="6">
    <source>
        <dbReference type="SAM" id="MobiDB-lite"/>
    </source>
</evidence>
<dbReference type="SMART" id="SM00717">
    <property type="entry name" value="SANT"/>
    <property type="match status" value="1"/>
</dbReference>
<evidence type="ECO:0000256" key="5">
    <source>
        <dbReference type="ARBA" id="ARBA00023242"/>
    </source>
</evidence>
<dbReference type="Pfam" id="PF16495">
    <property type="entry name" value="SWIRM-assoc_1"/>
    <property type="match status" value="1"/>
</dbReference>
<evidence type="ECO:0000259" key="8">
    <source>
        <dbReference type="PROSITE" id="PS51293"/>
    </source>
</evidence>
<dbReference type="FunFam" id="1.10.10.60:FF:000014">
    <property type="entry name" value="SWI/SNF complex subunit SMARCC2 isoform C"/>
    <property type="match status" value="1"/>
</dbReference>
<keyword evidence="10" id="KW-1185">Reference proteome</keyword>
<proteinExistence type="predicted"/>
<evidence type="ECO:0000256" key="4">
    <source>
        <dbReference type="ARBA" id="ARBA00023163"/>
    </source>
</evidence>
<name>A0A7J6EDW8_CANSA</name>
<evidence type="ECO:0000256" key="1">
    <source>
        <dbReference type="ARBA" id="ARBA00022473"/>
    </source>
</evidence>
<dbReference type="AlphaFoldDB" id="A0A7J6EDW8"/>
<keyword evidence="4" id="KW-0804">Transcription</keyword>
<dbReference type="Proteomes" id="UP000583929">
    <property type="component" value="Unassembled WGS sequence"/>
</dbReference>
<keyword evidence="5" id="KW-0539">Nucleus</keyword>
<evidence type="ECO:0000313" key="10">
    <source>
        <dbReference type="Proteomes" id="UP000583929"/>
    </source>
</evidence>
<keyword evidence="3" id="KW-0238">DNA-binding</keyword>